<dbReference type="PANTHER" id="PTHR11006:SF10">
    <property type="entry name" value="HISTONE-ARGININE METHYLTRANSFERASE CARMER-RELATED"/>
    <property type="match status" value="1"/>
</dbReference>
<keyword evidence="7 13" id="KW-0949">S-adenosyl-L-methionine</keyword>
<protein>
    <recommendedName>
        <fullName evidence="3">type I protein arginine methyltransferase</fullName>
        <ecNumber evidence="3">2.1.1.319</ecNumber>
    </recommendedName>
</protein>
<comment type="subcellular location">
    <subcellularLocation>
        <location evidence="2">Cytoplasm</location>
    </subcellularLocation>
    <subcellularLocation>
        <location evidence="1">Nucleus</location>
    </subcellularLocation>
</comment>
<dbReference type="SUPFAM" id="SSF53335">
    <property type="entry name" value="S-adenosyl-L-methionine-dependent methyltransferases"/>
    <property type="match status" value="1"/>
</dbReference>
<evidence type="ECO:0000259" key="14">
    <source>
        <dbReference type="Pfam" id="PF22528"/>
    </source>
</evidence>
<evidence type="ECO:0000256" key="1">
    <source>
        <dbReference type="ARBA" id="ARBA00004123"/>
    </source>
</evidence>
<evidence type="ECO:0000256" key="11">
    <source>
        <dbReference type="ARBA" id="ARBA00023242"/>
    </source>
</evidence>
<evidence type="ECO:0000256" key="7">
    <source>
        <dbReference type="ARBA" id="ARBA00022691"/>
    </source>
</evidence>
<dbReference type="EC" id="2.1.1.319" evidence="3"/>
<evidence type="ECO:0000256" key="6">
    <source>
        <dbReference type="ARBA" id="ARBA00022679"/>
    </source>
</evidence>
<keyword evidence="10" id="KW-0804">Transcription</keyword>
<dbReference type="STRING" id="2020962.A0A2N1JFC9"/>
<dbReference type="GO" id="GO:0032259">
    <property type="term" value="P:methylation"/>
    <property type="evidence" value="ECO:0007669"/>
    <property type="project" value="UniProtKB-KW"/>
</dbReference>
<dbReference type="Gene3D" id="2.70.160.11">
    <property type="entry name" value="Hnrnp arginine n-methyltransferase1"/>
    <property type="match status" value="1"/>
</dbReference>
<evidence type="ECO:0000256" key="3">
    <source>
        <dbReference type="ARBA" id="ARBA00011925"/>
    </source>
</evidence>
<evidence type="ECO:0000256" key="9">
    <source>
        <dbReference type="ARBA" id="ARBA00023015"/>
    </source>
</evidence>
<dbReference type="InterPro" id="IPR055135">
    <property type="entry name" value="PRMT_dom"/>
</dbReference>
<feature type="domain" description="Protein arginine N-methyltransferase" evidence="14">
    <location>
        <begin position="218"/>
        <end position="380"/>
    </location>
</feature>
<keyword evidence="16" id="KW-1185">Reference proteome</keyword>
<evidence type="ECO:0000256" key="10">
    <source>
        <dbReference type="ARBA" id="ARBA00023163"/>
    </source>
</evidence>
<proteinExistence type="predicted"/>
<keyword evidence="9" id="KW-0805">Transcription regulation</keyword>
<dbReference type="PANTHER" id="PTHR11006">
    <property type="entry name" value="PROTEIN ARGININE N-METHYLTRANSFERASE"/>
    <property type="match status" value="1"/>
</dbReference>
<evidence type="ECO:0000256" key="8">
    <source>
        <dbReference type="ARBA" id="ARBA00022853"/>
    </source>
</evidence>
<dbReference type="OrthoDB" id="7848332at2759"/>
<dbReference type="Proteomes" id="UP000232875">
    <property type="component" value="Unassembled WGS sequence"/>
</dbReference>
<gene>
    <name evidence="15" type="ORF">MVES_001165</name>
</gene>
<dbReference type="PROSITE" id="PS51678">
    <property type="entry name" value="SAM_MT_PRMT"/>
    <property type="match status" value="1"/>
</dbReference>
<dbReference type="Gene3D" id="3.40.50.150">
    <property type="entry name" value="Vaccinia Virus protein VP39"/>
    <property type="match status" value="1"/>
</dbReference>
<dbReference type="AlphaFoldDB" id="A0A2N1JFC9"/>
<dbReference type="InterPro" id="IPR025799">
    <property type="entry name" value="Arg_MeTrfase"/>
</dbReference>
<reference evidence="15 16" key="1">
    <citation type="submission" date="2017-10" db="EMBL/GenBank/DDBJ databases">
        <title>A novel species of cold-tolerant Malassezia isolated from bats.</title>
        <authorList>
            <person name="Lorch J.M."/>
            <person name="Palmer J.M."/>
            <person name="Vanderwolf K.J."/>
            <person name="Schmidt K.Z."/>
            <person name="Verant M.L."/>
            <person name="Weller T.J."/>
            <person name="Blehert D.S."/>
        </authorList>
    </citation>
    <scope>NUCLEOTIDE SEQUENCE [LARGE SCALE GENOMIC DNA]</scope>
    <source>
        <strain evidence="15 16">NWHC:44797-103</strain>
    </source>
</reference>
<dbReference type="Pfam" id="PF22528">
    <property type="entry name" value="PRMT_C"/>
    <property type="match status" value="1"/>
</dbReference>
<dbReference type="GO" id="GO:0070611">
    <property type="term" value="F:histone H3R2 methyltransferase activity"/>
    <property type="evidence" value="ECO:0007669"/>
    <property type="project" value="TreeGrafter"/>
</dbReference>
<name>A0A2N1JFC9_9BASI</name>
<evidence type="ECO:0000256" key="2">
    <source>
        <dbReference type="ARBA" id="ARBA00004496"/>
    </source>
</evidence>
<keyword evidence="6 13" id="KW-0808">Transferase</keyword>
<evidence type="ECO:0000256" key="5">
    <source>
        <dbReference type="ARBA" id="ARBA00022603"/>
    </source>
</evidence>
<keyword evidence="4" id="KW-0963">Cytoplasm</keyword>
<organism evidence="15 16">
    <name type="scientific">Malassezia vespertilionis</name>
    <dbReference type="NCBI Taxonomy" id="2020962"/>
    <lineage>
        <taxon>Eukaryota</taxon>
        <taxon>Fungi</taxon>
        <taxon>Dikarya</taxon>
        <taxon>Basidiomycota</taxon>
        <taxon>Ustilaginomycotina</taxon>
        <taxon>Malasseziomycetes</taxon>
        <taxon>Malasseziales</taxon>
        <taxon>Malasseziaceae</taxon>
        <taxon>Malassezia</taxon>
    </lineage>
</organism>
<evidence type="ECO:0000313" key="16">
    <source>
        <dbReference type="Proteomes" id="UP000232875"/>
    </source>
</evidence>
<evidence type="ECO:0000256" key="4">
    <source>
        <dbReference type="ARBA" id="ARBA00022490"/>
    </source>
</evidence>
<dbReference type="GO" id="GO:0035242">
    <property type="term" value="F:protein-arginine omega-N asymmetric methyltransferase activity"/>
    <property type="evidence" value="ECO:0007669"/>
    <property type="project" value="UniProtKB-EC"/>
</dbReference>
<dbReference type="GO" id="GO:0005634">
    <property type="term" value="C:nucleus"/>
    <property type="evidence" value="ECO:0007669"/>
    <property type="project" value="UniProtKB-SubCell"/>
</dbReference>
<comment type="catalytic activity">
    <reaction evidence="12">
        <text>L-arginyl-[protein] + 2 S-adenosyl-L-methionine = N(omega),N(omega)-dimethyl-L-arginyl-[protein] + 2 S-adenosyl-L-homocysteine + 2 H(+)</text>
        <dbReference type="Rhea" id="RHEA:48096"/>
        <dbReference type="Rhea" id="RHEA-COMP:10532"/>
        <dbReference type="Rhea" id="RHEA-COMP:11991"/>
        <dbReference type="ChEBI" id="CHEBI:15378"/>
        <dbReference type="ChEBI" id="CHEBI:29965"/>
        <dbReference type="ChEBI" id="CHEBI:57856"/>
        <dbReference type="ChEBI" id="CHEBI:59789"/>
        <dbReference type="ChEBI" id="CHEBI:61897"/>
        <dbReference type="EC" id="2.1.1.319"/>
    </reaction>
</comment>
<accession>A0A2N1JFC9</accession>
<dbReference type="GO" id="GO:0005737">
    <property type="term" value="C:cytoplasm"/>
    <property type="evidence" value="ECO:0007669"/>
    <property type="project" value="UniProtKB-SubCell"/>
</dbReference>
<dbReference type="InterPro" id="IPR029063">
    <property type="entry name" value="SAM-dependent_MTases_sf"/>
</dbReference>
<evidence type="ECO:0000313" key="15">
    <source>
        <dbReference type="EMBL" id="PKI85267.1"/>
    </source>
</evidence>
<keyword evidence="11" id="KW-0539">Nucleus</keyword>
<sequence length="415" mass="46312">MTRAQAEKEETLYDRKDEAYFSYYSMLTHQAQMLQDAVRTSTYQNAIVLHPSSFEGTFVAPPKLTADKVVMDVGAGNGILSLFAIQAGAKVVYAVEAAGVVACLHRLVDAAAPEDDDAPNAWVRDKLAIVHSRIEDVTPQKLTASLPKKIQAEEGKVDTLVSECLGVLLVHERMCESYIDARDRFLRPEGAMFPRTGSLCFSLLSDARLWSEVHARGEWWNTENFYGVNLTPFLDASRKEAFMSPVIGCFSPSHVVGARTDPVTAAYMCPDDVVSRYLVDFSSISMEELREFDVPVAWDCVEEPVVVHGLGAWFDLSFLQAGEEYKNDTNGTMTTSPFAPATHWAQVRMLFTEPLALNRGQRVLGTLHFKVNESRSYDIQGTFHVPLDDGLPLFTRTAFWKLDKQTYSWETTGPV</sequence>
<evidence type="ECO:0000256" key="13">
    <source>
        <dbReference type="PROSITE-ProRule" id="PRU01015"/>
    </source>
</evidence>
<keyword evidence="8" id="KW-0156">Chromatin regulator</keyword>
<dbReference type="EMBL" id="KZ454988">
    <property type="protein sequence ID" value="PKI85267.1"/>
    <property type="molecule type" value="Genomic_DNA"/>
</dbReference>
<keyword evidence="5 13" id="KW-0489">Methyltransferase</keyword>
<evidence type="ECO:0000256" key="12">
    <source>
        <dbReference type="ARBA" id="ARBA00049086"/>
    </source>
</evidence>